<sequence>MAAAGVSHPSSPRLPSPPPFTEVQIGPKSPSVGESIGKDVEHYLGASQGADDGSTRRIRPGTKAVDMAVGPPLIPLSQLDSPFQLQEHLKALYNHYTRPEGTDTVVPINRDVAIQLAEPPEGIDRSLWLYELCRFLTMKVNNLIIAFFAENPPCSSQTCPEMRASEWQYLCAVHDPPKSCCAIDYCCHTLDWATTILTSPKYFPSRLTLGSEAAGGPQASMRHLTNIFRRLYRIFAHAWFQHREVFWQVEGNDGLYIFFKTVCDMYSLIPEDNYTVPAEAEGVDSHQPAEQPDGRRLTILRKDSGGSSSTSLEAMEPSSISTGATTRRHKNSPSTSSRVTTISESAEDDEQHPKESPQAATESAQKEPKQPEPEQQEPEEKLEPEPEPENDETSVDADGSQVTVAEVPADEDAPKKSEETPESQEQETAEPIPEEPKPEEDKDAAAAPVENANPEPESEPEKPTPEETKTEASAKEA</sequence>
<evidence type="ECO:0000313" key="4">
    <source>
        <dbReference type="Proteomes" id="UP000234275"/>
    </source>
</evidence>
<protein>
    <submittedName>
        <fullName evidence="3">Mob1 family protein</fullName>
    </submittedName>
</protein>
<dbReference type="Gene3D" id="1.20.140.30">
    <property type="entry name" value="MOB kinase activator"/>
    <property type="match status" value="1"/>
</dbReference>
<keyword evidence="1" id="KW-0479">Metal-binding</keyword>
<feature type="compositionally biased region" description="Polar residues" evidence="2">
    <location>
        <begin position="332"/>
        <end position="344"/>
    </location>
</feature>
<name>A0A2I2G4V5_9EURO</name>
<feature type="binding site" evidence="1">
    <location>
        <position position="154"/>
    </location>
    <ligand>
        <name>Zn(2+)</name>
        <dbReference type="ChEBI" id="CHEBI:29105"/>
    </ligand>
</feature>
<dbReference type="EMBL" id="MSFO01000005">
    <property type="protein sequence ID" value="PLB47910.1"/>
    <property type="molecule type" value="Genomic_DNA"/>
</dbReference>
<dbReference type="GeneID" id="36552054"/>
<gene>
    <name evidence="3" type="ORF">P170DRAFT_359407</name>
</gene>
<accession>A0A2I2G4V5</accession>
<feature type="compositionally biased region" description="Polar residues" evidence="2">
    <location>
        <begin position="305"/>
        <end position="325"/>
    </location>
</feature>
<feature type="compositionally biased region" description="Acidic residues" evidence="2">
    <location>
        <begin position="385"/>
        <end position="395"/>
    </location>
</feature>
<feature type="binding site" evidence="1">
    <location>
        <position position="237"/>
    </location>
    <ligand>
        <name>Zn(2+)</name>
        <dbReference type="ChEBI" id="CHEBI:29105"/>
    </ligand>
</feature>
<feature type="region of interest" description="Disordered" evidence="2">
    <location>
        <begin position="1"/>
        <end position="39"/>
    </location>
</feature>
<dbReference type="VEuPathDB" id="FungiDB:P170DRAFT_359407"/>
<dbReference type="SUPFAM" id="SSF101152">
    <property type="entry name" value="Mob1/phocein"/>
    <property type="match status" value="1"/>
</dbReference>
<feature type="compositionally biased region" description="Basic and acidic residues" evidence="2">
    <location>
        <begin position="459"/>
        <end position="477"/>
    </location>
</feature>
<feature type="binding site" evidence="1">
    <location>
        <position position="242"/>
    </location>
    <ligand>
        <name>Zn(2+)</name>
        <dbReference type="ChEBI" id="CHEBI:29105"/>
    </ligand>
</feature>
<feature type="compositionally biased region" description="Low complexity" evidence="2">
    <location>
        <begin position="445"/>
        <end position="455"/>
    </location>
</feature>
<evidence type="ECO:0000313" key="3">
    <source>
        <dbReference type="EMBL" id="PLB47910.1"/>
    </source>
</evidence>
<comment type="caution">
    <text evidence="3">The sequence shown here is derived from an EMBL/GenBank/DDBJ whole genome shotgun (WGS) entry which is preliminary data.</text>
</comment>
<dbReference type="RefSeq" id="XP_024703212.1">
    <property type="nucleotide sequence ID" value="XM_024844354.1"/>
</dbReference>
<reference evidence="3 4" key="1">
    <citation type="submission" date="2016-12" db="EMBL/GenBank/DDBJ databases">
        <title>The genomes of Aspergillus section Nigri reveals drivers in fungal speciation.</title>
        <authorList>
            <consortium name="DOE Joint Genome Institute"/>
            <person name="Vesth T.C."/>
            <person name="Nybo J."/>
            <person name="Theobald S."/>
            <person name="Brandl J."/>
            <person name="Frisvad J.C."/>
            <person name="Nielsen K.F."/>
            <person name="Lyhne E.K."/>
            <person name="Kogle M.E."/>
            <person name="Kuo A."/>
            <person name="Riley R."/>
            <person name="Clum A."/>
            <person name="Nolan M."/>
            <person name="Lipzen A."/>
            <person name="Salamov A."/>
            <person name="Henrissat B."/>
            <person name="Wiebenga A."/>
            <person name="De Vries R.P."/>
            <person name="Grigoriev I.V."/>
            <person name="Mortensen U.H."/>
            <person name="Andersen M.R."/>
            <person name="Baker S.E."/>
        </authorList>
    </citation>
    <scope>NUCLEOTIDE SEQUENCE [LARGE SCALE GENOMIC DNA]</scope>
    <source>
        <strain evidence="3 4">IBT 23096</strain>
    </source>
</reference>
<dbReference type="OrthoDB" id="10262609at2759"/>
<dbReference type="InterPro" id="IPR036703">
    <property type="entry name" value="MOB_kinase_act_sf"/>
</dbReference>
<evidence type="ECO:0000256" key="2">
    <source>
        <dbReference type="SAM" id="MobiDB-lite"/>
    </source>
</evidence>
<dbReference type="SMART" id="SM01388">
    <property type="entry name" value="Mob1_phocein"/>
    <property type="match status" value="1"/>
</dbReference>
<dbReference type="Pfam" id="PF03637">
    <property type="entry name" value="Mob1_phocein"/>
    <property type="match status" value="1"/>
</dbReference>
<dbReference type="Proteomes" id="UP000234275">
    <property type="component" value="Unassembled WGS sequence"/>
</dbReference>
<organism evidence="3 4">
    <name type="scientific">Aspergillus steynii IBT 23096</name>
    <dbReference type="NCBI Taxonomy" id="1392250"/>
    <lineage>
        <taxon>Eukaryota</taxon>
        <taxon>Fungi</taxon>
        <taxon>Dikarya</taxon>
        <taxon>Ascomycota</taxon>
        <taxon>Pezizomycotina</taxon>
        <taxon>Eurotiomycetes</taxon>
        <taxon>Eurotiomycetidae</taxon>
        <taxon>Eurotiales</taxon>
        <taxon>Aspergillaceae</taxon>
        <taxon>Aspergillus</taxon>
        <taxon>Aspergillus subgen. Circumdati</taxon>
    </lineage>
</organism>
<keyword evidence="4" id="KW-1185">Reference proteome</keyword>
<feature type="compositionally biased region" description="Basic and acidic residues" evidence="2">
    <location>
        <begin position="292"/>
        <end position="304"/>
    </location>
</feature>
<feature type="compositionally biased region" description="Basic and acidic residues" evidence="2">
    <location>
        <begin position="434"/>
        <end position="444"/>
    </location>
</feature>
<feature type="region of interest" description="Disordered" evidence="2">
    <location>
        <begin position="280"/>
        <end position="477"/>
    </location>
</feature>
<evidence type="ECO:0000256" key="1">
    <source>
        <dbReference type="PIRSR" id="PIRSR605301-1"/>
    </source>
</evidence>
<dbReference type="AlphaFoldDB" id="A0A2I2G4V5"/>
<feature type="binding site" evidence="1">
    <location>
        <position position="159"/>
    </location>
    <ligand>
        <name>Zn(2+)</name>
        <dbReference type="ChEBI" id="CHEBI:29105"/>
    </ligand>
</feature>
<dbReference type="PANTHER" id="PTHR22599">
    <property type="entry name" value="MPS ONE BINDER KINASE ACTIVATOR-LIKE MOB"/>
    <property type="match status" value="1"/>
</dbReference>
<proteinExistence type="predicted"/>
<keyword evidence="1" id="KW-0862">Zinc</keyword>
<dbReference type="STRING" id="1392250.A0A2I2G4V5"/>
<dbReference type="InterPro" id="IPR005301">
    <property type="entry name" value="MOB_kinase_act_fam"/>
</dbReference>
<feature type="compositionally biased region" description="Basic and acidic residues" evidence="2">
    <location>
        <begin position="364"/>
        <end position="384"/>
    </location>
</feature>